<protein>
    <recommendedName>
        <fullName evidence="1">Flavodoxin domain-containing protein</fullName>
    </recommendedName>
</protein>
<dbReference type="AlphaFoldDB" id="A0A160PPP9"/>
<organism evidence="2 3">
    <name type="scientific">Corynebacterium suranareeae</name>
    <dbReference type="NCBI Taxonomy" id="2506452"/>
    <lineage>
        <taxon>Bacteria</taxon>
        <taxon>Bacillati</taxon>
        <taxon>Actinomycetota</taxon>
        <taxon>Actinomycetes</taxon>
        <taxon>Mycobacteriales</taxon>
        <taxon>Corynebacteriaceae</taxon>
        <taxon>Corynebacterium</taxon>
    </lineage>
</organism>
<evidence type="ECO:0000259" key="1">
    <source>
        <dbReference type="Pfam" id="PF12724"/>
    </source>
</evidence>
<proteinExistence type="predicted"/>
<keyword evidence="3" id="KW-1185">Reference proteome</keyword>
<evidence type="ECO:0000313" key="2">
    <source>
        <dbReference type="EMBL" id="BAU95375.1"/>
    </source>
</evidence>
<dbReference type="SUPFAM" id="SSF52218">
    <property type="entry name" value="Flavoproteins"/>
    <property type="match status" value="1"/>
</dbReference>
<evidence type="ECO:0000313" key="3">
    <source>
        <dbReference type="Proteomes" id="UP000218244"/>
    </source>
</evidence>
<dbReference type="RefSeq" id="WP_096455107.1">
    <property type="nucleotide sequence ID" value="NZ_AP017369.1"/>
</dbReference>
<reference evidence="2 3" key="1">
    <citation type="submission" date="2016-02" db="EMBL/GenBank/DDBJ databases">
        <title>Corynebacterium glutamicum N24 whole genome sequencing project.</title>
        <authorList>
            <person name="Matsutani M."/>
            <person name="Nangtapong N."/>
            <person name="Yakushi T."/>
            <person name="Matsushita K."/>
        </authorList>
    </citation>
    <scope>NUCLEOTIDE SEQUENCE [LARGE SCALE GENOMIC DNA]</scope>
    <source>
        <strain evidence="2 3">N24</strain>
    </source>
</reference>
<dbReference type="InterPro" id="IPR029039">
    <property type="entry name" value="Flavoprotein-like_sf"/>
</dbReference>
<dbReference type="InterPro" id="IPR026816">
    <property type="entry name" value="Flavodoxin_dom"/>
</dbReference>
<gene>
    <name evidence="2" type="ORF">N24_1113</name>
</gene>
<sequence>MSDFIVAFESAYGSTKQYAEALAERLDVKALNFDQAAEDLEVKPDATLIALSYVHGPSHPAAKFITDTDLSGHRVALCTVGMTLDDVVEKKDGAAKALGRKAQDVTRFYLPGRLNYSELSTAHRTTMWTIVNMLKAKPLKNANDKMMIDTFDTDVDRVDLSRLAAVEQWARG</sequence>
<dbReference type="Proteomes" id="UP000218244">
    <property type="component" value="Chromosome"/>
</dbReference>
<accession>A0A160PPP9</accession>
<name>A0A160PPP9_9CORY</name>
<dbReference type="Pfam" id="PF12724">
    <property type="entry name" value="Flavodoxin_5"/>
    <property type="match status" value="1"/>
</dbReference>
<feature type="domain" description="Flavodoxin" evidence="1">
    <location>
        <begin position="5"/>
        <end position="137"/>
    </location>
</feature>
<dbReference type="EMBL" id="AP017369">
    <property type="protein sequence ID" value="BAU95375.1"/>
    <property type="molecule type" value="Genomic_DNA"/>
</dbReference>
<dbReference type="KEGG" id="csur:N24_1113"/>
<dbReference type="Gene3D" id="3.40.50.360">
    <property type="match status" value="1"/>
</dbReference>